<reference evidence="1" key="1">
    <citation type="submission" date="2014-12" db="EMBL/GenBank/DDBJ databases">
        <title>Insight into the proteome of Arion vulgaris.</title>
        <authorList>
            <person name="Aradska J."/>
            <person name="Bulat T."/>
            <person name="Smidak R."/>
            <person name="Sarate P."/>
            <person name="Gangsoo J."/>
            <person name="Sialana F."/>
            <person name="Bilban M."/>
            <person name="Lubec G."/>
        </authorList>
    </citation>
    <scope>NUCLEOTIDE SEQUENCE</scope>
    <source>
        <tissue evidence="1">Skin</tissue>
    </source>
</reference>
<organism evidence="1">
    <name type="scientific">Arion vulgaris</name>
    <dbReference type="NCBI Taxonomy" id="1028688"/>
    <lineage>
        <taxon>Eukaryota</taxon>
        <taxon>Metazoa</taxon>
        <taxon>Spiralia</taxon>
        <taxon>Lophotrochozoa</taxon>
        <taxon>Mollusca</taxon>
        <taxon>Gastropoda</taxon>
        <taxon>Heterobranchia</taxon>
        <taxon>Euthyneura</taxon>
        <taxon>Panpulmonata</taxon>
        <taxon>Eupulmonata</taxon>
        <taxon>Stylommatophora</taxon>
        <taxon>Helicina</taxon>
        <taxon>Arionoidea</taxon>
        <taxon>Arionidae</taxon>
        <taxon>Arion</taxon>
    </lineage>
</organism>
<feature type="non-terminal residue" evidence="1">
    <location>
        <position position="1"/>
    </location>
</feature>
<sequence>KILNFVNSLVRSSILFALQLSKFRSRIFENQSDDDFFVVRQFYTYYCGLGLNDLG</sequence>
<name>A0A0B6ZWH5_9EUPU</name>
<gene>
    <name evidence="1" type="primary">ORF81427</name>
</gene>
<proteinExistence type="predicted"/>
<accession>A0A0B6ZWH5</accession>
<dbReference type="AlphaFoldDB" id="A0A0B6ZWH5"/>
<evidence type="ECO:0000313" key="1">
    <source>
        <dbReference type="EMBL" id="CEK72196.1"/>
    </source>
</evidence>
<dbReference type="EMBL" id="HACG01025331">
    <property type="protein sequence ID" value="CEK72196.1"/>
    <property type="molecule type" value="Transcribed_RNA"/>
</dbReference>
<protein>
    <submittedName>
        <fullName evidence="1">Uncharacterized protein</fullName>
    </submittedName>
</protein>